<dbReference type="EMBL" id="BKAU01000004">
    <property type="protein sequence ID" value="GEP97055.1"/>
    <property type="molecule type" value="Genomic_DNA"/>
</dbReference>
<protein>
    <submittedName>
        <fullName evidence="2">Uncharacterized protein</fullName>
    </submittedName>
</protein>
<feature type="chain" id="PRO_5021733437" evidence="1">
    <location>
        <begin position="20"/>
        <end position="400"/>
    </location>
</feature>
<dbReference type="InterPro" id="IPR011330">
    <property type="entry name" value="Glyco_hydro/deAcase_b/a-brl"/>
</dbReference>
<keyword evidence="3" id="KW-1185">Reference proteome</keyword>
<sequence length="400" mass="44368">MIRLSFFCLYMLFAMEAAAQTAAATFVRIAESSSADTTIRIIITLDAPAADANVSITPLRYNKRFACSFTLDDGLVSAARVAFPFFNGGKVAPSFKDQWGFDQGADGAAHPGLFYTDGCGNPRPFTAAVAVNAHSVRKDSTPDAGNLSWGQLERMTSAGWDVLNHSFTHATGKDVKAAEEVDSNTSAVQRHLHTSMRQFVIPGGKDDVLSLPLYTAAAFEQGLQVVHSSRYRDYWIEPATCKDWDHLLAGRYFLHSNMKKDVFQEIAQRLETGRYYWLNTFTHSVGNDNLWNISFRFNDFSAFFNRLAAAYGKDGADNMWFAPPEAVHAYESLRRAVKPDISYSDNKLLITFDTNSLPAVEQHRALTFRVQGSAAIAEVSAENCTIESYGGKEKIINITW</sequence>
<evidence type="ECO:0000256" key="1">
    <source>
        <dbReference type="SAM" id="SignalP"/>
    </source>
</evidence>
<feature type="signal peptide" evidence="1">
    <location>
        <begin position="1"/>
        <end position="19"/>
    </location>
</feature>
<name>A0A512RMX1_9BACT</name>
<accession>A0A512RMX1</accession>
<organism evidence="2 3">
    <name type="scientific">Chitinophaga cymbidii</name>
    <dbReference type="NCBI Taxonomy" id="1096750"/>
    <lineage>
        <taxon>Bacteria</taxon>
        <taxon>Pseudomonadati</taxon>
        <taxon>Bacteroidota</taxon>
        <taxon>Chitinophagia</taxon>
        <taxon>Chitinophagales</taxon>
        <taxon>Chitinophagaceae</taxon>
        <taxon>Chitinophaga</taxon>
    </lineage>
</organism>
<gene>
    <name evidence="2" type="ORF">CCY01nite_33150</name>
</gene>
<dbReference type="Proteomes" id="UP000321436">
    <property type="component" value="Unassembled WGS sequence"/>
</dbReference>
<evidence type="ECO:0000313" key="2">
    <source>
        <dbReference type="EMBL" id="GEP97055.1"/>
    </source>
</evidence>
<keyword evidence="1" id="KW-0732">Signal</keyword>
<proteinExistence type="predicted"/>
<evidence type="ECO:0000313" key="3">
    <source>
        <dbReference type="Proteomes" id="UP000321436"/>
    </source>
</evidence>
<dbReference type="SUPFAM" id="SSF88713">
    <property type="entry name" value="Glycoside hydrolase/deacetylase"/>
    <property type="match status" value="1"/>
</dbReference>
<comment type="caution">
    <text evidence="2">The sequence shown here is derived from an EMBL/GenBank/DDBJ whole genome shotgun (WGS) entry which is preliminary data.</text>
</comment>
<reference evidence="2 3" key="1">
    <citation type="submission" date="2019-07" db="EMBL/GenBank/DDBJ databases">
        <title>Whole genome shotgun sequence of Chitinophaga cymbidii NBRC 109752.</title>
        <authorList>
            <person name="Hosoyama A."/>
            <person name="Uohara A."/>
            <person name="Ohji S."/>
            <person name="Ichikawa N."/>
        </authorList>
    </citation>
    <scope>NUCLEOTIDE SEQUENCE [LARGE SCALE GENOMIC DNA]</scope>
    <source>
        <strain evidence="2 3">NBRC 109752</strain>
    </source>
</reference>
<dbReference type="OrthoDB" id="9778320at2"/>
<dbReference type="AlphaFoldDB" id="A0A512RMX1"/>
<dbReference type="Gene3D" id="3.20.20.370">
    <property type="entry name" value="Glycoside hydrolase/deacetylase"/>
    <property type="match status" value="1"/>
</dbReference>
<dbReference type="GO" id="GO:0005975">
    <property type="term" value="P:carbohydrate metabolic process"/>
    <property type="evidence" value="ECO:0007669"/>
    <property type="project" value="InterPro"/>
</dbReference>